<feature type="signal peptide" evidence="1">
    <location>
        <begin position="1"/>
        <end position="27"/>
    </location>
</feature>
<evidence type="ECO:0000256" key="1">
    <source>
        <dbReference type="SAM" id="SignalP"/>
    </source>
</evidence>
<dbReference type="RefSeq" id="WP_188909934.1">
    <property type="nucleotide sequence ID" value="NZ_BMMF01000002.1"/>
</dbReference>
<dbReference type="EMBL" id="BMMF01000002">
    <property type="protein sequence ID" value="GGK24246.1"/>
    <property type="molecule type" value="Genomic_DNA"/>
</dbReference>
<evidence type="ECO:0008006" key="4">
    <source>
        <dbReference type="Google" id="ProtNLM"/>
    </source>
</evidence>
<comment type="caution">
    <text evidence="2">The sequence shown here is derived from an EMBL/GenBank/DDBJ whole genome shotgun (WGS) entry which is preliminary data.</text>
</comment>
<evidence type="ECO:0000313" key="2">
    <source>
        <dbReference type="EMBL" id="GGK24246.1"/>
    </source>
</evidence>
<name>A0A917Q544_9HYPH</name>
<feature type="chain" id="PRO_5037918045" description="DUF1795 domain-containing protein" evidence="1">
    <location>
        <begin position="28"/>
        <end position="336"/>
    </location>
</feature>
<reference evidence="2 3" key="1">
    <citation type="journal article" date="2014" name="Int. J. Syst. Evol. Microbiol.">
        <title>Complete genome sequence of Corynebacterium casei LMG S-19264T (=DSM 44701T), isolated from a smear-ripened cheese.</title>
        <authorList>
            <consortium name="US DOE Joint Genome Institute (JGI-PGF)"/>
            <person name="Walter F."/>
            <person name="Albersmeier A."/>
            <person name="Kalinowski J."/>
            <person name="Ruckert C."/>
        </authorList>
    </citation>
    <scope>NUCLEOTIDE SEQUENCE [LARGE SCALE GENOMIC DNA]</scope>
    <source>
        <strain evidence="2 3">CGMCC 1.9161</strain>
    </source>
</reference>
<protein>
    <recommendedName>
        <fullName evidence="4">DUF1795 domain-containing protein</fullName>
    </recommendedName>
</protein>
<organism evidence="2 3">
    <name type="scientific">Salinarimonas ramus</name>
    <dbReference type="NCBI Taxonomy" id="690164"/>
    <lineage>
        <taxon>Bacteria</taxon>
        <taxon>Pseudomonadati</taxon>
        <taxon>Pseudomonadota</taxon>
        <taxon>Alphaproteobacteria</taxon>
        <taxon>Hyphomicrobiales</taxon>
        <taxon>Salinarimonadaceae</taxon>
        <taxon>Salinarimonas</taxon>
    </lineage>
</organism>
<proteinExistence type="predicted"/>
<accession>A0A917Q544</accession>
<evidence type="ECO:0000313" key="3">
    <source>
        <dbReference type="Proteomes" id="UP000600449"/>
    </source>
</evidence>
<keyword evidence="3" id="KW-1185">Reference proteome</keyword>
<dbReference type="AlphaFoldDB" id="A0A917Q544"/>
<keyword evidence="1" id="KW-0732">Signal</keyword>
<dbReference type="Proteomes" id="UP000600449">
    <property type="component" value="Unassembled WGS sequence"/>
</dbReference>
<gene>
    <name evidence="2" type="ORF">GCM10011322_08640</name>
</gene>
<sequence>MTTLPRHLAACALALALVVPAATPSLAQTTSPDPAASAPEVRPAEQVTFLPGASIGVAPLPGMRPSTRFLGFENPQDGTFIALITAPAEEWEAISTRYAPENLPAQGFAEPMREPVEIEGATEAFMVSGEQRLQQSLTVDKWVVAARTPDQTAIVIAQRVPLQPAYTRQAIEAALGTIALREPPGLEDQIGALPFAIGDRAGFRPVRVTGGNSVLFTEGEDNVVEEADQPVVIVAASQEISPPEDRRDDFARRALNGLAGLENIRIERAETFRQDNADWHEAVATATERSGVPVVVQQTIRFLDQGFIRVIAVARAEERDTWAPRFRTLADSLTPR</sequence>